<evidence type="ECO:0000313" key="8">
    <source>
        <dbReference type="EMBL" id="CDO56255.1"/>
    </source>
</evidence>
<dbReference type="Pfam" id="PF23181">
    <property type="entry name" value="bHLH_INO4"/>
    <property type="match status" value="1"/>
</dbReference>
<feature type="domain" description="BHLH" evidence="7">
    <location>
        <begin position="50"/>
        <end position="102"/>
    </location>
</feature>
<dbReference type="Gene3D" id="4.10.280.10">
    <property type="entry name" value="Helix-loop-helix DNA-binding domain"/>
    <property type="match status" value="1"/>
</dbReference>
<dbReference type="STRING" id="1173061.A0A0J9XH76"/>
<feature type="region of interest" description="Disordered" evidence="6">
    <location>
        <begin position="123"/>
        <end position="153"/>
    </location>
</feature>
<proteinExistence type="predicted"/>
<keyword evidence="5" id="KW-0539">Nucleus</keyword>
<dbReference type="GO" id="GO:0005634">
    <property type="term" value="C:nucleus"/>
    <property type="evidence" value="ECO:0007669"/>
    <property type="project" value="UniProtKB-SubCell"/>
</dbReference>
<dbReference type="GO" id="GO:0000978">
    <property type="term" value="F:RNA polymerase II cis-regulatory region sequence-specific DNA binding"/>
    <property type="evidence" value="ECO:0007669"/>
    <property type="project" value="TreeGrafter"/>
</dbReference>
<dbReference type="PANTHER" id="PTHR15741">
    <property type="entry name" value="BASIC HELIX-LOOP-HELIX ZIP TRANSCRIPTION FACTOR"/>
    <property type="match status" value="1"/>
</dbReference>
<evidence type="ECO:0000256" key="3">
    <source>
        <dbReference type="ARBA" id="ARBA00023125"/>
    </source>
</evidence>
<evidence type="ECO:0000313" key="9">
    <source>
        <dbReference type="Proteomes" id="UP000242525"/>
    </source>
</evidence>
<dbReference type="EMBL" id="CCBN010000014">
    <property type="protein sequence ID" value="CDO56255.1"/>
    <property type="molecule type" value="Genomic_DNA"/>
</dbReference>
<evidence type="ECO:0000256" key="6">
    <source>
        <dbReference type="SAM" id="MobiDB-lite"/>
    </source>
</evidence>
<dbReference type="PROSITE" id="PS50888">
    <property type="entry name" value="BHLH"/>
    <property type="match status" value="1"/>
</dbReference>
<dbReference type="GO" id="GO:0046983">
    <property type="term" value="F:protein dimerization activity"/>
    <property type="evidence" value="ECO:0007669"/>
    <property type="project" value="InterPro"/>
</dbReference>
<evidence type="ECO:0000256" key="1">
    <source>
        <dbReference type="ARBA" id="ARBA00004123"/>
    </source>
</evidence>
<dbReference type="SMART" id="SM00353">
    <property type="entry name" value="HLH"/>
    <property type="match status" value="1"/>
</dbReference>
<evidence type="ECO:0000256" key="2">
    <source>
        <dbReference type="ARBA" id="ARBA00023015"/>
    </source>
</evidence>
<keyword evidence="4" id="KW-0804">Transcription</keyword>
<name>A0A0J9XH76_GEOCN</name>
<evidence type="ECO:0000256" key="5">
    <source>
        <dbReference type="ARBA" id="ARBA00023242"/>
    </source>
</evidence>
<sequence>MPAEKREISDQSQSSHPILPPKRIRRKSGLPVTPVPRSSKKPGELLTADEKKANHIASEQKRRQAIREGFDKITAIVPDLKQSQGRSEATVLTETVKLLHKLIDENQALMDLANASNLQIPDAIAQKQQQQHQQLGKSSASPGSSASPEKTTF</sequence>
<dbReference type="InterPro" id="IPR036638">
    <property type="entry name" value="HLH_DNA-bd_sf"/>
</dbReference>
<keyword evidence="2" id="KW-0805">Transcription regulation</keyword>
<organism evidence="8 9">
    <name type="scientific">Geotrichum candidum</name>
    <name type="common">Oospora lactis</name>
    <name type="synonym">Dipodascus geotrichum</name>
    <dbReference type="NCBI Taxonomy" id="1173061"/>
    <lineage>
        <taxon>Eukaryota</taxon>
        <taxon>Fungi</taxon>
        <taxon>Dikarya</taxon>
        <taxon>Ascomycota</taxon>
        <taxon>Saccharomycotina</taxon>
        <taxon>Dipodascomycetes</taxon>
        <taxon>Dipodascales</taxon>
        <taxon>Dipodascaceae</taxon>
        <taxon>Geotrichum</taxon>
    </lineage>
</organism>
<accession>A0A0J9XH76</accession>
<reference evidence="8" key="1">
    <citation type="submission" date="2014-03" db="EMBL/GenBank/DDBJ databases">
        <authorList>
            <person name="Casaregola S."/>
        </authorList>
    </citation>
    <scope>NUCLEOTIDE SEQUENCE [LARGE SCALE GENOMIC DNA]</scope>
    <source>
        <strain evidence="8">CLIB 918</strain>
    </source>
</reference>
<feature type="compositionally biased region" description="Basic and acidic residues" evidence="6">
    <location>
        <begin position="48"/>
        <end position="63"/>
    </location>
</feature>
<feature type="region of interest" description="Disordered" evidence="6">
    <location>
        <begin position="1"/>
        <end position="63"/>
    </location>
</feature>
<dbReference type="AlphaFoldDB" id="A0A0J9XH76"/>
<dbReference type="InterPro" id="IPR052207">
    <property type="entry name" value="Max-like/E-box_TFs"/>
</dbReference>
<comment type="subcellular location">
    <subcellularLocation>
        <location evidence="1">Nucleus</location>
    </subcellularLocation>
</comment>
<gene>
    <name evidence="8" type="ORF">BN980_GECA14s01759g</name>
</gene>
<dbReference type="OrthoDB" id="5778525at2759"/>
<dbReference type="Proteomes" id="UP000242525">
    <property type="component" value="Unassembled WGS sequence"/>
</dbReference>
<dbReference type="InterPro" id="IPR057072">
    <property type="entry name" value="bHLH_INO4"/>
</dbReference>
<keyword evidence="9" id="KW-1185">Reference proteome</keyword>
<dbReference type="SUPFAM" id="SSF47459">
    <property type="entry name" value="HLH, helix-loop-helix DNA-binding domain"/>
    <property type="match status" value="1"/>
</dbReference>
<protein>
    <submittedName>
        <fullName evidence="8">Similar to Saccharomyces cerevisiae YOL108C INO4 Transcription factor required for derepression of inositol-choline-regulated genes involved in phospholipid synthesis</fullName>
    </submittedName>
</protein>
<evidence type="ECO:0000259" key="7">
    <source>
        <dbReference type="PROSITE" id="PS50888"/>
    </source>
</evidence>
<dbReference type="PANTHER" id="PTHR15741:SF27">
    <property type="entry name" value="TRANSCRIPTION FACTOR AP-4"/>
    <property type="match status" value="1"/>
</dbReference>
<feature type="compositionally biased region" description="Low complexity" evidence="6">
    <location>
        <begin position="126"/>
        <end position="153"/>
    </location>
</feature>
<dbReference type="GO" id="GO:0000981">
    <property type="term" value="F:DNA-binding transcription factor activity, RNA polymerase II-specific"/>
    <property type="evidence" value="ECO:0007669"/>
    <property type="project" value="TreeGrafter"/>
</dbReference>
<comment type="caution">
    <text evidence="8">The sequence shown here is derived from an EMBL/GenBank/DDBJ whole genome shotgun (WGS) entry which is preliminary data.</text>
</comment>
<dbReference type="InterPro" id="IPR011598">
    <property type="entry name" value="bHLH_dom"/>
</dbReference>
<keyword evidence="3" id="KW-0238">DNA-binding</keyword>
<evidence type="ECO:0000256" key="4">
    <source>
        <dbReference type="ARBA" id="ARBA00023163"/>
    </source>
</evidence>